<protein>
    <submittedName>
        <fullName evidence="1">Uncharacterized protein</fullName>
    </submittedName>
</protein>
<organism evidence="1">
    <name type="scientific">Dulem virus 242</name>
    <dbReference type="NCBI Taxonomy" id="3145719"/>
    <lineage>
        <taxon>Viruses</taxon>
        <taxon>Monodnaviria</taxon>
        <taxon>Sangervirae</taxon>
        <taxon>Phixviricota</taxon>
        <taxon>Malgrandaviricetes</taxon>
        <taxon>Petitvirales</taxon>
        <taxon>Microviridae</taxon>
        <taxon>Microvirus</taxon>
    </lineage>
</organism>
<name>A0AAU8AV92_9VIRU</name>
<proteinExistence type="predicted"/>
<reference evidence="1" key="1">
    <citation type="submission" date="2024-03" db="EMBL/GenBank/DDBJ databases">
        <title>Diverse circular DNA viruses in blood, oral, and fecal samples of captive lemurs.</title>
        <authorList>
            <person name="Paietta E.N."/>
            <person name="Kraberger S."/>
            <person name="Lund M.C."/>
            <person name="Custer J.M."/>
            <person name="Vargas K.M."/>
            <person name="Ehmke E.E."/>
            <person name="Yoder A.D."/>
            <person name="Varsani A."/>
        </authorList>
    </citation>
    <scope>NUCLEOTIDE SEQUENCE</scope>
    <source>
        <strain evidence="1">Duke_21_39</strain>
    </source>
</reference>
<accession>A0AAU8AV92</accession>
<dbReference type="EMBL" id="PP511392">
    <property type="protein sequence ID" value="XCD03858.1"/>
    <property type="molecule type" value="Genomic_DNA"/>
</dbReference>
<sequence>MPYDGRVYLCLASRASGLRAHRGSGAIYTRRPRRAWYKMERSDFSRGAFRSGILARRCAKARQFCLAVPIPLCYSSEAPSCVRRKFELSSQIRSPLVYKRTTHTLTVE</sequence>
<evidence type="ECO:0000313" key="1">
    <source>
        <dbReference type="EMBL" id="XCD03858.1"/>
    </source>
</evidence>